<evidence type="ECO:0000313" key="2">
    <source>
        <dbReference type="EMBL" id="VDL66680.1"/>
    </source>
</evidence>
<evidence type="ECO:0000256" key="1">
    <source>
        <dbReference type="SAM" id="MobiDB-lite"/>
    </source>
</evidence>
<evidence type="ECO:0000313" key="4">
    <source>
        <dbReference type="WBParaSite" id="NBR_0000309001-mRNA-1"/>
    </source>
</evidence>
<keyword evidence="3" id="KW-1185">Reference proteome</keyword>
<dbReference type="EMBL" id="UYSL01004207">
    <property type="protein sequence ID" value="VDL66680.1"/>
    <property type="molecule type" value="Genomic_DNA"/>
</dbReference>
<feature type="region of interest" description="Disordered" evidence="1">
    <location>
        <begin position="1"/>
        <end position="164"/>
    </location>
</feature>
<reference evidence="2 3" key="2">
    <citation type="submission" date="2018-11" db="EMBL/GenBank/DDBJ databases">
        <authorList>
            <consortium name="Pathogen Informatics"/>
        </authorList>
    </citation>
    <scope>NUCLEOTIDE SEQUENCE [LARGE SCALE GENOMIC DNA]</scope>
</reference>
<feature type="compositionally biased region" description="Basic and acidic residues" evidence="1">
    <location>
        <begin position="94"/>
        <end position="144"/>
    </location>
</feature>
<name>A0A0N4XKN8_NIPBR</name>
<protein>
    <submittedName>
        <fullName evidence="2 4">Uncharacterized protein</fullName>
    </submittedName>
</protein>
<dbReference type="AlphaFoldDB" id="A0A0N4XKN8"/>
<sequence>MFVSVNDAVTQALKEQRERYPEREVKFDVSEPPPREEPQPQPIALSPAQRTVVEEREEQATQSLESPTHSTQRGDTSIALKKVASAKAAKKTMTKTEKKKKDELIKKDEKKKDEKKKEEPPRKDEKKKDEPVKKDEKRKEEGKRIHWLRPFTKTSRKGDLEKTQ</sequence>
<proteinExistence type="predicted"/>
<feature type="compositionally biased region" description="Basic and acidic residues" evidence="1">
    <location>
        <begin position="14"/>
        <end position="38"/>
    </location>
</feature>
<feature type="compositionally biased region" description="Polar residues" evidence="1">
    <location>
        <begin position="60"/>
        <end position="75"/>
    </location>
</feature>
<dbReference type="Proteomes" id="UP000271162">
    <property type="component" value="Unassembled WGS sequence"/>
</dbReference>
<reference evidence="4" key="1">
    <citation type="submission" date="2017-02" db="UniProtKB">
        <authorList>
            <consortium name="WormBaseParasite"/>
        </authorList>
    </citation>
    <scope>IDENTIFICATION</scope>
</reference>
<evidence type="ECO:0000313" key="3">
    <source>
        <dbReference type="Proteomes" id="UP000271162"/>
    </source>
</evidence>
<dbReference type="WBParaSite" id="NBR_0000309001-mRNA-1">
    <property type="protein sequence ID" value="NBR_0000309001-mRNA-1"/>
    <property type="gene ID" value="NBR_0000309001"/>
</dbReference>
<gene>
    <name evidence="2" type="ORF">NBR_LOCUS3091</name>
</gene>
<organism evidence="4">
    <name type="scientific">Nippostrongylus brasiliensis</name>
    <name type="common">Rat hookworm</name>
    <dbReference type="NCBI Taxonomy" id="27835"/>
    <lineage>
        <taxon>Eukaryota</taxon>
        <taxon>Metazoa</taxon>
        <taxon>Ecdysozoa</taxon>
        <taxon>Nematoda</taxon>
        <taxon>Chromadorea</taxon>
        <taxon>Rhabditida</taxon>
        <taxon>Rhabditina</taxon>
        <taxon>Rhabditomorpha</taxon>
        <taxon>Strongyloidea</taxon>
        <taxon>Heligmosomidae</taxon>
        <taxon>Nippostrongylus</taxon>
    </lineage>
</organism>
<accession>A0A0N4XKN8</accession>